<dbReference type="Proteomes" id="UP000180043">
    <property type="component" value="Unassembled WGS sequence"/>
</dbReference>
<proteinExistence type="predicted"/>
<feature type="compositionally biased region" description="Gly residues" evidence="1">
    <location>
        <begin position="738"/>
        <end position="748"/>
    </location>
</feature>
<dbReference type="InterPro" id="IPR001466">
    <property type="entry name" value="Beta-lactam-related"/>
</dbReference>
<dbReference type="EMBL" id="MLIQ01000032">
    <property type="protein sequence ID" value="OHU47586.1"/>
    <property type="molecule type" value="Genomic_DNA"/>
</dbReference>
<name>A0A1S1LLT1_MYCCH</name>
<feature type="domain" description="Glycine-rich" evidence="3">
    <location>
        <begin position="602"/>
        <end position="767"/>
    </location>
</feature>
<dbReference type="RefSeq" id="WP_070947730.1">
    <property type="nucleotide sequence ID" value="NZ_MLIQ01000032.1"/>
</dbReference>
<evidence type="ECO:0000313" key="4">
    <source>
        <dbReference type="EMBL" id="OHU47586.1"/>
    </source>
</evidence>
<accession>A0A1S1LLT1</accession>
<protein>
    <submittedName>
        <fullName evidence="4">Uncharacterized protein</fullName>
    </submittedName>
</protein>
<evidence type="ECO:0000259" key="3">
    <source>
        <dbReference type="Pfam" id="PF21722"/>
    </source>
</evidence>
<evidence type="ECO:0000256" key="1">
    <source>
        <dbReference type="SAM" id="MobiDB-lite"/>
    </source>
</evidence>
<dbReference type="Gene3D" id="2.60.120.260">
    <property type="entry name" value="Galactose-binding domain-like"/>
    <property type="match status" value="1"/>
</dbReference>
<dbReference type="Pfam" id="PF00144">
    <property type="entry name" value="Beta-lactamase"/>
    <property type="match status" value="1"/>
</dbReference>
<dbReference type="Pfam" id="PF21722">
    <property type="entry name" value="Gly_rich_2"/>
    <property type="match status" value="1"/>
</dbReference>
<dbReference type="PANTHER" id="PTHR46825:SF7">
    <property type="entry name" value="D-ALANYL-D-ALANINE CARBOXYPEPTIDASE"/>
    <property type="match status" value="1"/>
</dbReference>
<dbReference type="PANTHER" id="PTHR46825">
    <property type="entry name" value="D-ALANYL-D-ALANINE-CARBOXYPEPTIDASE/ENDOPEPTIDASE AMPH"/>
    <property type="match status" value="1"/>
</dbReference>
<dbReference type="InterPro" id="IPR049304">
    <property type="entry name" value="Gly_rich_dom"/>
</dbReference>
<evidence type="ECO:0000259" key="2">
    <source>
        <dbReference type="Pfam" id="PF00144"/>
    </source>
</evidence>
<dbReference type="InterPro" id="IPR050491">
    <property type="entry name" value="AmpC-like"/>
</dbReference>
<organism evidence="4 5">
    <name type="scientific">Mycobacteroides chelonae</name>
    <name type="common">Mycobacterium chelonae</name>
    <dbReference type="NCBI Taxonomy" id="1774"/>
    <lineage>
        <taxon>Bacteria</taxon>
        <taxon>Bacillati</taxon>
        <taxon>Actinomycetota</taxon>
        <taxon>Actinomycetes</taxon>
        <taxon>Mycobacteriales</taxon>
        <taxon>Mycobacteriaceae</taxon>
        <taxon>Mycobacteroides</taxon>
    </lineage>
</organism>
<comment type="caution">
    <text evidence="4">The sequence shown here is derived from an EMBL/GenBank/DDBJ whole genome shotgun (WGS) entry which is preliminary data.</text>
</comment>
<dbReference type="Gene3D" id="3.40.710.10">
    <property type="entry name" value="DD-peptidase/beta-lactamase superfamily"/>
    <property type="match status" value="1"/>
</dbReference>
<feature type="domain" description="Beta-lactamase-related" evidence="2">
    <location>
        <begin position="815"/>
        <end position="1119"/>
    </location>
</feature>
<dbReference type="InterPro" id="IPR012338">
    <property type="entry name" value="Beta-lactam/transpept-like"/>
</dbReference>
<feature type="region of interest" description="Disordered" evidence="1">
    <location>
        <begin position="721"/>
        <end position="748"/>
    </location>
</feature>
<reference evidence="4 5" key="1">
    <citation type="submission" date="2016-10" db="EMBL/GenBank/DDBJ databases">
        <title>Evaluation of Human, Veterinary and Environmental Mycobacterium chelonae Isolates by Core Genome Phylogenomic Analysis, Targeted Gene Comparison, and Anti-microbial Susceptibility Patterns: A Tale of Mistaken Identities.</title>
        <authorList>
            <person name="Fogelson S.B."/>
            <person name="Camus A.C."/>
            <person name="Lorenz W."/>
            <person name="Vasireddy R."/>
            <person name="Vasireddy S."/>
            <person name="Smith T."/>
            <person name="Brown-Elliott B.A."/>
            <person name="Wallace R.J.Jr."/>
            <person name="Hasan N.A."/>
            <person name="Reischl U."/>
            <person name="Sanchez S."/>
        </authorList>
    </citation>
    <scope>NUCLEOTIDE SEQUENCE [LARGE SCALE GENOMIC DNA]</scope>
    <source>
        <strain evidence="4 5">15515</strain>
    </source>
</reference>
<evidence type="ECO:0000313" key="5">
    <source>
        <dbReference type="Proteomes" id="UP000180043"/>
    </source>
</evidence>
<dbReference type="SUPFAM" id="SSF56601">
    <property type="entry name" value="beta-lactamase/transpeptidase-like"/>
    <property type="match status" value="1"/>
</dbReference>
<gene>
    <name evidence="4" type="ORF">BKG82_24755</name>
</gene>
<sequence>MPKAFDRNAPVADFDPTKAIEFNPLSALRQSTEMWETILGAIKEFAENLVKELIQKLLGLAIDPGQAIEELWELLTGWTENIPILGDIIHIIEDFLNGNLFGHDGFILSNLIPLLSFSWITAEQSNLLIAGNFQDGTTIADNPYWSWESGVTHSADSSGSVKVTANGTSKALRSNEIIVSPTQTMSLEMWLKWSGYSGSNTPIKLQLVEFEGRGASAVQVGIKDVATFNPLTSTGDWRQLTGTYTVPDGVQSVRVRILVTKDADAGTFNFDDGIGKKTNKIQQSWIDGLSNTFQEVLSRWQLIIDTVVNGITGSNNALHSLEDLFEAVTHIPLFKILGFGGPGDANTTFEEFLSHLLGGMQGSTDPNSNGGFADLFNVAKLLQTAAAMGESAFQILSIRNNTPVNTGLLPSGRSNYGLTSVNTTLSATQSASLIATMRVEQDIALGVVSWLGCGTSGMTAFYVNIWKLDSVSGDWALVHHSPSVLSELTSGSTPNWTFYQLDTPVDQKAGETYAYELVPVGGTHSVRGISTTDDIPDHPFAQVVGLAATRDNTSSPNSPPSTIAKASVVRSGNIPWIETAIDTGNGVGYYDPISVYVVDSGTIPIPSWCNFVDVTAVGGAGGGQQGLTFGFHGEPGSPGLYKAATWQRDVHFADDAVLTFTKGVGGPGGRLGHDDGEDGTASSWSIPDYSITAEPGIGGTELQLGSNPIGRGPGNYEFKGENHVGGGDQNVPGRDGVSPGGAGNGGNGLTLQFGGKGADGAGWVRFRQNPLEGESIIGGPGQVLIPSIESTASLGTPTVTGGLSLLSLEDQAAIDAIVAANLTAPGATLMIQSPDGYYEKAYGKVSTAAGARNVNLDDHFRIGSCTKSFTATMILQAVDRGLLSLDDPLEKFFPGVPGGDKMTVRHMISLRSGLFNEQGDLGMMIRYFLSPASDWSDQDTLAIMKQHQPAFEPGSSWAYVNANFIILGMIVELVNGRPTRDVLQTDILDPLGLTQTSYPTNAKMPEPYANGHAYTTGLLGGWAWQEATETGPGYASWAGSMISTVHDLLLWAKELRDGTLLSPEMHAMRTECYWPIPWGNDDQLTYFGYGHGMFELGEWRGHGGSWRGYEVSVYYLPNGTLFAMCENAQTPTVEVEVSMMFKIGKYLYPDSLTVPDYQVNRVFGIKSKASVGKPIIGSIDVKFDNKSTVGTSMAAIPGFTLNPEANIVFAYMTTQSGLDMSSVIAKIGGVTMNKLPVITNGSSRLVVWWLLDPPTGAQSINLIGTPYGSTYATGAASYKLAAPAGIATPVVTQGYSASPSVSATTNSHGMIVNAFLYGGQTSAYNQTERGHLDEAPFGRGLIFGDAPGGSVTFTQTLAAAAPWIGIAIPIISNAE</sequence>